<evidence type="ECO:0000256" key="1">
    <source>
        <dbReference type="SAM" id="SignalP"/>
    </source>
</evidence>
<feature type="chain" id="PRO_5044826810" evidence="1">
    <location>
        <begin position="23"/>
        <end position="102"/>
    </location>
</feature>
<protein>
    <submittedName>
        <fullName evidence="2">Uncharacterized protein</fullName>
    </submittedName>
</protein>
<proteinExistence type="predicted"/>
<name>A0ABD6EZW8_9BILA</name>
<accession>A0ABD6EZW8</accession>
<dbReference type="EMBL" id="JBGFUD010008123">
    <property type="protein sequence ID" value="MFH4981900.1"/>
    <property type="molecule type" value="Genomic_DNA"/>
</dbReference>
<keyword evidence="1" id="KW-0732">Signal</keyword>
<organism evidence="2 3">
    <name type="scientific">Gnathostoma spinigerum</name>
    <dbReference type="NCBI Taxonomy" id="75299"/>
    <lineage>
        <taxon>Eukaryota</taxon>
        <taxon>Metazoa</taxon>
        <taxon>Ecdysozoa</taxon>
        <taxon>Nematoda</taxon>
        <taxon>Chromadorea</taxon>
        <taxon>Rhabditida</taxon>
        <taxon>Spirurina</taxon>
        <taxon>Gnathostomatomorpha</taxon>
        <taxon>Gnathostomatoidea</taxon>
        <taxon>Gnathostomatidae</taxon>
        <taxon>Gnathostoma</taxon>
    </lineage>
</organism>
<evidence type="ECO:0000313" key="3">
    <source>
        <dbReference type="Proteomes" id="UP001608902"/>
    </source>
</evidence>
<gene>
    <name evidence="2" type="ORF">AB6A40_008609</name>
</gene>
<evidence type="ECO:0000313" key="2">
    <source>
        <dbReference type="EMBL" id="MFH4981900.1"/>
    </source>
</evidence>
<sequence>MSLTLSRSALVPLLLTIWFSNGYRVKRESCTDKFCPPGTFCDYIDAPCSKPPCRKLVACLPNKLNGCDGHPKCPPGEVCIEHIIPCISRSCKKEAKCVKEGS</sequence>
<dbReference type="AlphaFoldDB" id="A0ABD6EZW8"/>
<feature type="signal peptide" evidence="1">
    <location>
        <begin position="1"/>
        <end position="22"/>
    </location>
</feature>
<dbReference type="Proteomes" id="UP001608902">
    <property type="component" value="Unassembled WGS sequence"/>
</dbReference>
<reference evidence="2 3" key="1">
    <citation type="submission" date="2024-08" db="EMBL/GenBank/DDBJ databases">
        <title>Gnathostoma spinigerum genome.</title>
        <authorList>
            <person name="Gonzalez-Bertolin B."/>
            <person name="Monzon S."/>
            <person name="Zaballos A."/>
            <person name="Jimenez P."/>
            <person name="Dekumyoy P."/>
            <person name="Varona S."/>
            <person name="Cuesta I."/>
            <person name="Sumanam S."/>
            <person name="Adisakwattana P."/>
            <person name="Gasser R.B."/>
            <person name="Hernandez-Gonzalez A."/>
            <person name="Young N.D."/>
            <person name="Perteguer M.J."/>
        </authorList>
    </citation>
    <scope>NUCLEOTIDE SEQUENCE [LARGE SCALE GENOMIC DNA]</scope>
    <source>
        <strain evidence="2">AL3</strain>
        <tissue evidence="2">Liver</tissue>
    </source>
</reference>
<keyword evidence="3" id="KW-1185">Reference proteome</keyword>
<comment type="caution">
    <text evidence="2">The sequence shown here is derived from an EMBL/GenBank/DDBJ whole genome shotgun (WGS) entry which is preliminary data.</text>
</comment>